<evidence type="ECO:0000313" key="3">
    <source>
        <dbReference type="EMBL" id="KJF17532.1"/>
    </source>
</evidence>
<dbReference type="InterPro" id="IPR041682">
    <property type="entry name" value="AAA_14"/>
</dbReference>
<dbReference type="Proteomes" id="UP000032360">
    <property type="component" value="Unassembled WGS sequence"/>
</dbReference>
<dbReference type="PANTHER" id="PTHR43566:SF2">
    <property type="entry name" value="DUF4143 DOMAIN-CONTAINING PROTEIN"/>
    <property type="match status" value="1"/>
</dbReference>
<dbReference type="STRING" id="1280514.AXFE_05840"/>
<name>A0A0D8HHN1_9ACTN</name>
<evidence type="ECO:0000313" key="4">
    <source>
        <dbReference type="EMBL" id="KJF18537.1"/>
    </source>
</evidence>
<gene>
    <name evidence="4" type="ORF">AXFE_05840</name>
    <name evidence="3" type="ORF">AXFE_15920</name>
    <name evidence="2" type="ORF">AXFE_18490</name>
</gene>
<evidence type="ECO:0000313" key="2">
    <source>
        <dbReference type="EMBL" id="KJF17297.1"/>
    </source>
</evidence>
<reference evidence="2 5" key="1">
    <citation type="submission" date="2015-01" db="EMBL/GenBank/DDBJ databases">
        <title>Draft genome of the acidophilic iron oxidizer Acidithrix ferrooxidans strain Py-F3.</title>
        <authorList>
            <person name="Poehlein A."/>
            <person name="Eisen S."/>
            <person name="Schloemann M."/>
            <person name="Johnson B.D."/>
            <person name="Daniel R."/>
            <person name="Muehling M."/>
        </authorList>
    </citation>
    <scope>NUCLEOTIDE SEQUENCE [LARGE SCALE GENOMIC DNA]</scope>
    <source>
        <strain evidence="2 5">Py-F3</strain>
    </source>
</reference>
<dbReference type="AlphaFoldDB" id="A0A0D8HHN1"/>
<sequence length="105" mass="11621">MAIDEVQRVPELVLALKFVVDGDNRLGRFLLTGSANLLKLPTIEDSLAGWAEIIELFGLSQGELIGHREKFIDRALSGERFINHTSDLSRSDYLELAVAGDIPRS</sequence>
<dbReference type="EMBL" id="JXYS01000013">
    <property type="protein sequence ID" value="KJF18537.1"/>
    <property type="molecule type" value="Genomic_DNA"/>
</dbReference>
<comment type="caution">
    <text evidence="2">The sequence shown here is derived from an EMBL/GenBank/DDBJ whole genome shotgun (WGS) entry which is preliminary data.</text>
</comment>
<keyword evidence="5" id="KW-1185">Reference proteome</keyword>
<evidence type="ECO:0000259" key="1">
    <source>
        <dbReference type="Pfam" id="PF13173"/>
    </source>
</evidence>
<dbReference type="EMBL" id="JXYS01000036">
    <property type="protein sequence ID" value="KJF17532.1"/>
    <property type="molecule type" value="Genomic_DNA"/>
</dbReference>
<dbReference type="Pfam" id="PF13173">
    <property type="entry name" value="AAA_14"/>
    <property type="match status" value="1"/>
</dbReference>
<dbReference type="PANTHER" id="PTHR43566">
    <property type="entry name" value="CONSERVED PROTEIN"/>
    <property type="match status" value="1"/>
</dbReference>
<protein>
    <recommendedName>
        <fullName evidence="1">AAA domain-containing protein</fullName>
    </recommendedName>
</protein>
<feature type="domain" description="AAA" evidence="1">
    <location>
        <begin position="2"/>
        <end position="64"/>
    </location>
</feature>
<proteinExistence type="predicted"/>
<evidence type="ECO:0000313" key="5">
    <source>
        <dbReference type="Proteomes" id="UP000032360"/>
    </source>
</evidence>
<organism evidence="2 5">
    <name type="scientific">Acidithrix ferrooxidans</name>
    <dbReference type="NCBI Taxonomy" id="1280514"/>
    <lineage>
        <taxon>Bacteria</taxon>
        <taxon>Bacillati</taxon>
        <taxon>Actinomycetota</taxon>
        <taxon>Acidimicrobiia</taxon>
        <taxon>Acidimicrobiales</taxon>
        <taxon>Acidimicrobiaceae</taxon>
        <taxon>Acidithrix</taxon>
    </lineage>
</organism>
<dbReference type="EMBL" id="JXYS01000056">
    <property type="protein sequence ID" value="KJF17297.1"/>
    <property type="molecule type" value="Genomic_DNA"/>
</dbReference>
<accession>A0A0D8HHN1</accession>